<keyword evidence="3" id="KW-1185">Reference proteome</keyword>
<dbReference type="RefSeq" id="WP_089228850.1">
    <property type="nucleotide sequence ID" value="NZ_FZOF01000038.1"/>
</dbReference>
<accession>A0A239NJW6</accession>
<organism evidence="2 3">
    <name type="scientific">Actinacidiphila glaucinigra</name>
    <dbReference type="NCBI Taxonomy" id="235986"/>
    <lineage>
        <taxon>Bacteria</taxon>
        <taxon>Bacillati</taxon>
        <taxon>Actinomycetota</taxon>
        <taxon>Actinomycetes</taxon>
        <taxon>Kitasatosporales</taxon>
        <taxon>Streptomycetaceae</taxon>
        <taxon>Actinacidiphila</taxon>
    </lineage>
</organism>
<dbReference type="EMBL" id="FZOF01000038">
    <property type="protein sequence ID" value="SNT54892.1"/>
    <property type="molecule type" value="Genomic_DNA"/>
</dbReference>
<evidence type="ECO:0000313" key="3">
    <source>
        <dbReference type="Proteomes" id="UP000198280"/>
    </source>
</evidence>
<evidence type="ECO:0000313" key="2">
    <source>
        <dbReference type="EMBL" id="SNT54892.1"/>
    </source>
</evidence>
<protein>
    <submittedName>
        <fullName evidence="2">Uncharacterized protein</fullName>
    </submittedName>
</protein>
<dbReference type="Proteomes" id="UP000198280">
    <property type="component" value="Unassembled WGS sequence"/>
</dbReference>
<proteinExistence type="predicted"/>
<dbReference type="AlphaFoldDB" id="A0A239NJW6"/>
<gene>
    <name evidence="2" type="ORF">SAMN05216252_13833</name>
</gene>
<feature type="region of interest" description="Disordered" evidence="1">
    <location>
        <begin position="200"/>
        <end position="226"/>
    </location>
</feature>
<evidence type="ECO:0000256" key="1">
    <source>
        <dbReference type="SAM" id="MobiDB-lite"/>
    </source>
</evidence>
<dbReference type="OrthoDB" id="3870351at2"/>
<name>A0A239NJW6_9ACTN</name>
<sequence>MSTSLHEAPGVLVEFESPDVFHEIPLHLPPDALDAQVSELAARIWPGGTDFQREATAAVYREVAGSLDADGVLHAALGLFATEDDRISTANLLVRIEETEPGDPGIAAAALHELLSLEPHRDVHKVDLECGPAVVSFHATEVDGEQVAAPFAFLHIELYVPSPFGGYLVVFSLSTPSLADLPVYVSLMSEIGESVHFARDRGASGGVPEGSPEQPSAGGDARSVFG</sequence>
<reference evidence="2 3" key="1">
    <citation type="submission" date="2017-06" db="EMBL/GenBank/DDBJ databases">
        <authorList>
            <person name="Kim H.J."/>
            <person name="Triplett B.A."/>
        </authorList>
    </citation>
    <scope>NUCLEOTIDE SEQUENCE [LARGE SCALE GENOMIC DNA]</scope>
    <source>
        <strain evidence="2 3">CGMCC 4.1858</strain>
    </source>
</reference>